<dbReference type="RefSeq" id="XP_073919577.1">
    <property type="nucleotide sequence ID" value="XM_074063476.1"/>
</dbReference>
<keyword evidence="1" id="KW-1185">Reference proteome</keyword>
<protein>
    <submittedName>
        <fullName evidence="2">ADP-ribosylation factor-like protein 13A</fullName>
    </submittedName>
</protein>
<name>A0AC58LR02_CASCN</name>
<evidence type="ECO:0000313" key="1">
    <source>
        <dbReference type="Proteomes" id="UP001732720"/>
    </source>
</evidence>
<dbReference type="Proteomes" id="UP001732720">
    <property type="component" value="Chromosome X"/>
</dbReference>
<organism evidence="1 2">
    <name type="scientific">Castor canadensis</name>
    <name type="common">American beaver</name>
    <dbReference type="NCBI Taxonomy" id="51338"/>
    <lineage>
        <taxon>Eukaryota</taxon>
        <taxon>Metazoa</taxon>
        <taxon>Chordata</taxon>
        <taxon>Craniata</taxon>
        <taxon>Vertebrata</taxon>
        <taxon>Euteleostomi</taxon>
        <taxon>Mammalia</taxon>
        <taxon>Eutheria</taxon>
        <taxon>Euarchontoglires</taxon>
        <taxon>Glires</taxon>
        <taxon>Rodentia</taxon>
        <taxon>Castorimorpha</taxon>
        <taxon>Castoridae</taxon>
        <taxon>Castor</taxon>
    </lineage>
</organism>
<evidence type="ECO:0000313" key="2">
    <source>
        <dbReference type="RefSeq" id="XP_073919577.1"/>
    </source>
</evidence>
<proteinExistence type="predicted"/>
<reference evidence="2" key="1">
    <citation type="submission" date="2025-08" db="UniProtKB">
        <authorList>
            <consortium name="RefSeq"/>
        </authorList>
    </citation>
    <scope>IDENTIFICATION</scope>
</reference>
<sequence length="347" mass="39458">MFRLLTSCWSRIKTTEAKQRNVTVIIVGLDNSGKSTLVEAFQKLFPSKTQNDMKPTMTTLLLDEYEVSIYDLTGDLKGREKWPNYYAQANGVVYVLDSSDFGRLQETRMVLTHLMLDKRVAGKPILLLANKQDKKDALLPCDIIEYLLLERLVNETKSMSRVEPCSIIKNLQRRNHHPIVAGLHWLLAAIGDKYEEMDTCQQTPTLIIPSSKSTKRLGERCSSDSFSTREGMSREKRQHFEKRQYFEKRQHLGQCSLEARPLKPILQKDGLRLRPKKNISVTFALDEPMEEGESSGGNKALNTTEPHCNQGFNLQSPVPYAAADVFEGFEAQLTSHGTKRNLIEPLV</sequence>
<accession>A0AC58LR02</accession>
<gene>
    <name evidence="2" type="primary">Arl13a</name>
</gene>